<protein>
    <submittedName>
        <fullName evidence="2">AlNc14C72G4931 protein</fullName>
    </submittedName>
</protein>
<organism evidence="2">
    <name type="scientific">Albugo laibachii Nc14</name>
    <dbReference type="NCBI Taxonomy" id="890382"/>
    <lineage>
        <taxon>Eukaryota</taxon>
        <taxon>Sar</taxon>
        <taxon>Stramenopiles</taxon>
        <taxon>Oomycota</taxon>
        <taxon>Peronosporomycetes</taxon>
        <taxon>Albuginales</taxon>
        <taxon>Albuginaceae</taxon>
        <taxon>Albugo</taxon>
    </lineage>
</organism>
<gene>
    <name evidence="2" type="primary">AlNc14C72G4931</name>
    <name evidence="2" type="ORF">ALNC14_056470</name>
</gene>
<proteinExistence type="predicted"/>
<feature type="region of interest" description="Disordered" evidence="1">
    <location>
        <begin position="87"/>
        <end position="144"/>
    </location>
</feature>
<accession>F0WE75</accession>
<dbReference type="EMBL" id="FR824117">
    <property type="protein sequence ID" value="CCA19504.1"/>
    <property type="molecule type" value="Genomic_DNA"/>
</dbReference>
<feature type="compositionally biased region" description="Low complexity" evidence="1">
    <location>
        <begin position="92"/>
        <end position="116"/>
    </location>
</feature>
<reference evidence="2" key="1">
    <citation type="journal article" date="2011" name="PLoS Biol.">
        <title>Gene gain and loss during evolution of obligate parasitism in the white rust pathogen of Arabidopsis thaliana.</title>
        <authorList>
            <person name="Kemen E."/>
            <person name="Gardiner A."/>
            <person name="Schultz-Larsen T."/>
            <person name="Kemen A.C."/>
            <person name="Balmuth A.L."/>
            <person name="Robert-Seilaniantz A."/>
            <person name="Bailey K."/>
            <person name="Holub E."/>
            <person name="Studholme D.J."/>
            <person name="Maclean D."/>
            <person name="Jones J.D."/>
        </authorList>
    </citation>
    <scope>NUCLEOTIDE SEQUENCE</scope>
</reference>
<reference evidence="2" key="2">
    <citation type="submission" date="2011-02" db="EMBL/GenBank/DDBJ databases">
        <authorList>
            <person name="MacLean D."/>
        </authorList>
    </citation>
    <scope>NUCLEOTIDE SEQUENCE</scope>
</reference>
<dbReference type="HOGENOM" id="CLU_032268_0_0_1"/>
<feature type="region of interest" description="Disordered" evidence="1">
    <location>
        <begin position="234"/>
        <end position="262"/>
    </location>
</feature>
<name>F0WE75_9STRA</name>
<evidence type="ECO:0000256" key="1">
    <source>
        <dbReference type="SAM" id="MobiDB-lite"/>
    </source>
</evidence>
<sequence>MPKRKADAWPPSLTSDPDILSVDHNGRFVLCKVCQCHYALHGGKKPKPVMMNSVFRTRAWEVHKQRTNCHRYQNEKHAFNERVRIQRDDQTHSTQTHQTSTTTSSCATSSSSISSTGRPVQVDEQVGRRSRKPAQPITYTQTNKQVTNSTTGSIFETPDFPYDKPVLHNPNAKGRQRPPTQSSENLERWRIIHKGVARALDVTQNSNHIQSMGYHAKDLFYPIAMGKDTVSAEANKNHPISSNTSQVDSQTHSNSHTSGTEQAKQYWGTLRDLYKSDQGDMKQILSPIQPSCEGALSLSIKDAITELDDQPPVECAGDSEDFIEAHESGDHSLVNAIDRLTGVVSKYLFVKHTGEASEKKNALAQMLKEINEMRSHQESCFTRLLQLGERHVEVLEEMLEYKLRKENGVTTKSSHLEEE</sequence>
<dbReference type="AlphaFoldDB" id="F0WE75"/>
<evidence type="ECO:0000313" key="2">
    <source>
        <dbReference type="EMBL" id="CCA19504.1"/>
    </source>
</evidence>